<name>A0A2S7J2U8_9HYPH</name>
<protein>
    <recommendedName>
        <fullName evidence="9">Transport permease protein</fullName>
    </recommendedName>
</protein>
<comment type="subcellular location">
    <subcellularLocation>
        <location evidence="9">Cell inner membrane</location>
        <topology evidence="9">Multi-pass membrane protein</topology>
    </subcellularLocation>
    <subcellularLocation>
        <location evidence="1">Cell membrane</location>
        <topology evidence="1">Multi-pass membrane protein</topology>
    </subcellularLocation>
</comment>
<evidence type="ECO:0000259" key="10">
    <source>
        <dbReference type="PROSITE" id="PS51012"/>
    </source>
</evidence>
<dbReference type="GO" id="GO:0005886">
    <property type="term" value="C:plasma membrane"/>
    <property type="evidence" value="ECO:0007669"/>
    <property type="project" value="UniProtKB-SubCell"/>
</dbReference>
<feature type="transmembrane region" description="Helical" evidence="9">
    <location>
        <begin position="75"/>
        <end position="92"/>
    </location>
</feature>
<keyword evidence="7" id="KW-0625">Polysaccharide transport</keyword>
<feature type="transmembrane region" description="Helical" evidence="9">
    <location>
        <begin position="187"/>
        <end position="206"/>
    </location>
</feature>
<feature type="transmembrane region" description="Helical" evidence="9">
    <location>
        <begin position="151"/>
        <end position="175"/>
    </location>
</feature>
<keyword evidence="12" id="KW-1185">Reference proteome</keyword>
<evidence type="ECO:0000256" key="7">
    <source>
        <dbReference type="ARBA" id="ARBA00023047"/>
    </source>
</evidence>
<comment type="caution">
    <text evidence="11">The sequence shown here is derived from an EMBL/GenBank/DDBJ whole genome shotgun (WGS) entry which is preliminary data.</text>
</comment>
<keyword evidence="5 9" id="KW-0812">Transmembrane</keyword>
<dbReference type="GO" id="GO:0015774">
    <property type="term" value="P:polysaccharide transport"/>
    <property type="evidence" value="ECO:0007669"/>
    <property type="project" value="UniProtKB-KW"/>
</dbReference>
<keyword evidence="8 9" id="KW-0472">Membrane</keyword>
<dbReference type="EMBL" id="PTRC01000010">
    <property type="protein sequence ID" value="PQA74577.1"/>
    <property type="molecule type" value="Genomic_DNA"/>
</dbReference>
<dbReference type="GO" id="GO:0140359">
    <property type="term" value="F:ABC-type transporter activity"/>
    <property type="evidence" value="ECO:0007669"/>
    <property type="project" value="InterPro"/>
</dbReference>
<evidence type="ECO:0000256" key="8">
    <source>
        <dbReference type="ARBA" id="ARBA00023136"/>
    </source>
</evidence>
<feature type="transmembrane region" description="Helical" evidence="9">
    <location>
        <begin position="243"/>
        <end position="263"/>
    </location>
</feature>
<comment type="similarity">
    <text evidence="2 9">Belongs to the ABC-2 integral membrane protein family.</text>
</comment>
<proteinExistence type="inferred from homology"/>
<dbReference type="PANTHER" id="PTHR30413:SF10">
    <property type="entry name" value="CAPSULE POLYSACCHARIDE EXPORT INNER-MEMBRANE PROTEIN CTRC"/>
    <property type="match status" value="1"/>
</dbReference>
<reference evidence="11 12" key="1">
    <citation type="submission" date="2018-02" db="EMBL/GenBank/DDBJ databases">
        <title>Draft genome sequence of Ochrobactrum oryzae found in Brazil.</title>
        <authorList>
            <person name="Cerdeira L."/>
            <person name="Andrade F."/>
            <person name="Zacariotto T."/>
            <person name="Barbosa B."/>
            <person name="Santos S."/>
            <person name="Cassetari V."/>
            <person name="Lincopan N."/>
        </authorList>
    </citation>
    <scope>NUCLEOTIDE SEQUENCE [LARGE SCALE GENOMIC DNA]</scope>
    <source>
        <strain evidence="11 12">OA447</strain>
    </source>
</reference>
<gene>
    <name evidence="11" type="ORF">C3731_05885</name>
</gene>
<dbReference type="PROSITE" id="PS51012">
    <property type="entry name" value="ABC_TM2"/>
    <property type="match status" value="1"/>
</dbReference>
<dbReference type="PANTHER" id="PTHR30413">
    <property type="entry name" value="INNER MEMBRANE TRANSPORT PERMEASE"/>
    <property type="match status" value="1"/>
</dbReference>
<evidence type="ECO:0000256" key="2">
    <source>
        <dbReference type="ARBA" id="ARBA00007783"/>
    </source>
</evidence>
<evidence type="ECO:0000256" key="3">
    <source>
        <dbReference type="ARBA" id="ARBA00022448"/>
    </source>
</evidence>
<evidence type="ECO:0000256" key="6">
    <source>
        <dbReference type="ARBA" id="ARBA00022989"/>
    </source>
</evidence>
<dbReference type="AlphaFoldDB" id="A0A2S7J2U8"/>
<dbReference type="InterPro" id="IPR047817">
    <property type="entry name" value="ABC2_TM_bact-type"/>
</dbReference>
<dbReference type="GO" id="GO:0015920">
    <property type="term" value="P:lipopolysaccharide transport"/>
    <property type="evidence" value="ECO:0007669"/>
    <property type="project" value="TreeGrafter"/>
</dbReference>
<evidence type="ECO:0000256" key="5">
    <source>
        <dbReference type="ARBA" id="ARBA00022692"/>
    </source>
</evidence>
<organism evidence="11 12">
    <name type="scientific">Brucella oryzae</name>
    <dbReference type="NCBI Taxonomy" id="335286"/>
    <lineage>
        <taxon>Bacteria</taxon>
        <taxon>Pseudomonadati</taxon>
        <taxon>Pseudomonadota</taxon>
        <taxon>Alphaproteobacteria</taxon>
        <taxon>Hyphomicrobiales</taxon>
        <taxon>Brucellaceae</taxon>
        <taxon>Brucella/Ochrobactrum group</taxon>
        <taxon>Brucella</taxon>
    </lineage>
</organism>
<evidence type="ECO:0000256" key="9">
    <source>
        <dbReference type="RuleBase" id="RU361157"/>
    </source>
</evidence>
<evidence type="ECO:0000256" key="4">
    <source>
        <dbReference type="ARBA" id="ARBA00022475"/>
    </source>
</evidence>
<keyword evidence="4 9" id="KW-1003">Cell membrane</keyword>
<feature type="transmembrane region" description="Helical" evidence="9">
    <location>
        <begin position="41"/>
        <end position="63"/>
    </location>
</feature>
<feature type="transmembrane region" description="Helical" evidence="9">
    <location>
        <begin position="112"/>
        <end position="145"/>
    </location>
</feature>
<feature type="domain" description="ABC transmembrane type-2" evidence="10">
    <location>
        <begin position="39"/>
        <end position="266"/>
    </location>
</feature>
<evidence type="ECO:0000256" key="1">
    <source>
        <dbReference type="ARBA" id="ARBA00004651"/>
    </source>
</evidence>
<evidence type="ECO:0000313" key="12">
    <source>
        <dbReference type="Proteomes" id="UP000238493"/>
    </source>
</evidence>
<sequence length="274" mass="31057">MRNGKMINLERIRSAWHRRSLILTLGIREVTQRFRSSKLGLLWTIIQPLAIVTIFYFVFSVVFQNRWGAQDEPKGDFIIALFSGFLVFNLFFDTVSRSPTMVTGNVNYVKKLVFPIHLLPIIFSIGSIINFLCTLTVLLIMYSLIHMSPPHLSVFVIPIIVLPVYLVSLGVSWFISGISVYFRDMNHAIPLILQALVFLSPVLYPLQRVPEGFVRQIMSLNPLAGPIEQARAAIMYGAWPDPMAVMMSLVIGLIFCLIGVLLFQRIRPGFSDVL</sequence>
<evidence type="ECO:0000313" key="11">
    <source>
        <dbReference type="EMBL" id="PQA74577.1"/>
    </source>
</evidence>
<accession>A0A2S7J2U8</accession>
<keyword evidence="3 9" id="KW-0813">Transport</keyword>
<dbReference type="Proteomes" id="UP000238493">
    <property type="component" value="Unassembled WGS sequence"/>
</dbReference>
<keyword evidence="6 9" id="KW-1133">Transmembrane helix</keyword>
<dbReference type="Pfam" id="PF01061">
    <property type="entry name" value="ABC2_membrane"/>
    <property type="match status" value="1"/>
</dbReference>
<dbReference type="InterPro" id="IPR013525">
    <property type="entry name" value="ABC2_TM"/>
</dbReference>
<dbReference type="OrthoDB" id="9786910at2"/>
<keyword evidence="7" id="KW-0762">Sugar transport</keyword>